<dbReference type="InterPro" id="IPR013538">
    <property type="entry name" value="ASHA1/2-like_C"/>
</dbReference>
<dbReference type="Gene3D" id="3.30.530.20">
    <property type="match status" value="1"/>
</dbReference>
<gene>
    <name evidence="3" type="ORF">ABC974_14510</name>
</gene>
<comment type="caution">
    <text evidence="3">The sequence shown here is derived from an EMBL/GenBank/DDBJ whole genome shotgun (WGS) entry which is preliminary data.</text>
</comment>
<comment type="similarity">
    <text evidence="1">Belongs to the AHA1 family.</text>
</comment>
<organism evidence="3 4">
    <name type="scientific">Sphingomonas oligophenolica</name>
    <dbReference type="NCBI Taxonomy" id="301154"/>
    <lineage>
        <taxon>Bacteria</taxon>
        <taxon>Pseudomonadati</taxon>
        <taxon>Pseudomonadota</taxon>
        <taxon>Alphaproteobacteria</taxon>
        <taxon>Sphingomonadales</taxon>
        <taxon>Sphingomonadaceae</taxon>
        <taxon>Sphingomonas</taxon>
    </lineage>
</organism>
<keyword evidence="4" id="KW-1185">Reference proteome</keyword>
<dbReference type="EMBL" id="JBDIME010000012">
    <property type="protein sequence ID" value="MEN2790850.1"/>
    <property type="molecule type" value="Genomic_DNA"/>
</dbReference>
<evidence type="ECO:0000259" key="2">
    <source>
        <dbReference type="Pfam" id="PF08327"/>
    </source>
</evidence>
<dbReference type="CDD" id="cd08899">
    <property type="entry name" value="SRPBCC_CalC_Aha1-like_6"/>
    <property type="match status" value="1"/>
</dbReference>
<proteinExistence type="inferred from homology"/>
<dbReference type="Pfam" id="PF08327">
    <property type="entry name" value="AHSA1"/>
    <property type="match status" value="1"/>
</dbReference>
<sequence length="171" mass="18882">MTDTAPETRSLHFERLLDAPIDIVWEWLTDSDKRGRWFAAGNMELRDGGDVELIFDHDNLSAEKVPYPPAYAAYKGIVVHEKIVRIDPPRLLAFTFEGDGNGVAEFALFPEGDRTRLVLTHSGVTPAARAGTGAGWQSHLAVLEAKLVGREIPDFWALHARSEQAFANDAG</sequence>
<dbReference type="Proteomes" id="UP001419910">
    <property type="component" value="Unassembled WGS sequence"/>
</dbReference>
<name>A0ABU9Y4X2_9SPHN</name>
<dbReference type="RefSeq" id="WP_343891138.1">
    <property type="nucleotide sequence ID" value="NZ_BAAAEH010000039.1"/>
</dbReference>
<feature type="domain" description="Activator of Hsp90 ATPase homologue 1/2-like C-terminal" evidence="2">
    <location>
        <begin position="18"/>
        <end position="145"/>
    </location>
</feature>
<dbReference type="InterPro" id="IPR023393">
    <property type="entry name" value="START-like_dom_sf"/>
</dbReference>
<reference evidence="3 4" key="1">
    <citation type="submission" date="2024-05" db="EMBL/GenBank/DDBJ databases">
        <authorList>
            <person name="Liu Q."/>
            <person name="Xin Y.-H."/>
        </authorList>
    </citation>
    <scope>NUCLEOTIDE SEQUENCE [LARGE SCALE GENOMIC DNA]</scope>
    <source>
        <strain evidence="3 4">CGMCC 1.10181</strain>
    </source>
</reference>
<accession>A0ABU9Y4X2</accession>
<evidence type="ECO:0000256" key="1">
    <source>
        <dbReference type="ARBA" id="ARBA00006817"/>
    </source>
</evidence>
<evidence type="ECO:0000313" key="4">
    <source>
        <dbReference type="Proteomes" id="UP001419910"/>
    </source>
</evidence>
<dbReference type="SUPFAM" id="SSF55961">
    <property type="entry name" value="Bet v1-like"/>
    <property type="match status" value="1"/>
</dbReference>
<protein>
    <submittedName>
        <fullName evidence="3">SRPBCC family protein</fullName>
    </submittedName>
</protein>
<evidence type="ECO:0000313" key="3">
    <source>
        <dbReference type="EMBL" id="MEN2790850.1"/>
    </source>
</evidence>